<evidence type="ECO:0000256" key="2">
    <source>
        <dbReference type="ARBA" id="ARBA00022692"/>
    </source>
</evidence>
<keyword evidence="8" id="KW-1185">Reference proteome</keyword>
<comment type="subcellular location">
    <subcellularLocation>
        <location evidence="1">Membrane</location>
        <topology evidence="1">Multi-pass membrane protein</topology>
    </subcellularLocation>
</comment>
<feature type="transmembrane region" description="Helical" evidence="6">
    <location>
        <begin position="155"/>
        <end position="179"/>
    </location>
</feature>
<evidence type="ECO:0000256" key="3">
    <source>
        <dbReference type="ARBA" id="ARBA00022989"/>
    </source>
</evidence>
<reference evidence="7" key="1">
    <citation type="journal article" date="2021" name="Nat. Commun.">
        <title>Genetic determinants of endophytism in the Arabidopsis root mycobiome.</title>
        <authorList>
            <person name="Mesny F."/>
            <person name="Miyauchi S."/>
            <person name="Thiergart T."/>
            <person name="Pickel B."/>
            <person name="Atanasova L."/>
            <person name="Karlsson M."/>
            <person name="Huettel B."/>
            <person name="Barry K.W."/>
            <person name="Haridas S."/>
            <person name="Chen C."/>
            <person name="Bauer D."/>
            <person name="Andreopoulos W."/>
            <person name="Pangilinan J."/>
            <person name="LaButti K."/>
            <person name="Riley R."/>
            <person name="Lipzen A."/>
            <person name="Clum A."/>
            <person name="Drula E."/>
            <person name="Henrissat B."/>
            <person name="Kohler A."/>
            <person name="Grigoriev I.V."/>
            <person name="Martin F.M."/>
            <person name="Hacquard S."/>
        </authorList>
    </citation>
    <scope>NUCLEOTIDE SEQUENCE</scope>
    <source>
        <strain evidence="7">MPI-CAGE-CH-0235</strain>
    </source>
</reference>
<dbReference type="GO" id="GO:0016020">
    <property type="term" value="C:membrane"/>
    <property type="evidence" value="ECO:0007669"/>
    <property type="project" value="UniProtKB-SubCell"/>
</dbReference>
<feature type="transmembrane region" description="Helical" evidence="6">
    <location>
        <begin position="199"/>
        <end position="219"/>
    </location>
</feature>
<evidence type="ECO:0000256" key="4">
    <source>
        <dbReference type="ARBA" id="ARBA00023136"/>
    </source>
</evidence>
<dbReference type="EMBL" id="JAGPNK010000009">
    <property type="protein sequence ID" value="KAH7313880.1"/>
    <property type="molecule type" value="Genomic_DNA"/>
</dbReference>
<dbReference type="SMART" id="SM01417">
    <property type="entry name" value="Solute_trans_a"/>
    <property type="match status" value="1"/>
</dbReference>
<protein>
    <submittedName>
        <fullName evidence="7">Organic solute transporter Ostalpha-domain-containing protein</fullName>
    </submittedName>
</protein>
<feature type="compositionally biased region" description="Polar residues" evidence="5">
    <location>
        <begin position="315"/>
        <end position="328"/>
    </location>
</feature>
<dbReference type="AlphaFoldDB" id="A0A8K0SSE5"/>
<feature type="transmembrane region" description="Helical" evidence="6">
    <location>
        <begin position="67"/>
        <end position="85"/>
    </location>
</feature>
<organism evidence="7 8">
    <name type="scientific">Stachybotrys elegans</name>
    <dbReference type="NCBI Taxonomy" id="80388"/>
    <lineage>
        <taxon>Eukaryota</taxon>
        <taxon>Fungi</taxon>
        <taxon>Dikarya</taxon>
        <taxon>Ascomycota</taxon>
        <taxon>Pezizomycotina</taxon>
        <taxon>Sordariomycetes</taxon>
        <taxon>Hypocreomycetidae</taxon>
        <taxon>Hypocreales</taxon>
        <taxon>Stachybotryaceae</taxon>
        <taxon>Stachybotrys</taxon>
    </lineage>
</organism>
<evidence type="ECO:0000313" key="7">
    <source>
        <dbReference type="EMBL" id="KAH7313880.1"/>
    </source>
</evidence>
<keyword evidence="4 6" id="KW-0472">Membrane</keyword>
<evidence type="ECO:0000256" key="6">
    <source>
        <dbReference type="SAM" id="Phobius"/>
    </source>
</evidence>
<name>A0A8K0SSE5_9HYPO</name>
<proteinExistence type="predicted"/>
<keyword evidence="3 6" id="KW-1133">Transmembrane helix</keyword>
<sequence length="409" mass="46118">MATCEEHPLDVPVVEDPIIGDSTTTYDLLLYIAAGCAALASLLSLLQIFRHATNYTAPLAQKQIIRILFMVPVYSISCALSIHFYSRHVYLAAGYEFYESIAVASFFILMCQEIRPEWSSLRRVFNLLRPKPWFGPLRLIHMCIRRRRSGQPSSGLRWLNIVSLAILQFVVVKFFGALAKIITESRDVYCAESNSTQHASIWIGIVEMASLVVAMLYLLQFYDEIKEPLKEHNPLLKVLSIKAVVFLFYLQSFIFARLTAEDGPLQPTGTLSYPTLAAGIPNLLLCIEMLLVSIVHFWAYPVRPYVIRSHKDSEGQTGSGEETQQSQKDAQRLEVVHQGGILGWKAYVDAIVIADILWGIGQFSYWIFFSRTSTDSARLDDEFAQRNPTIANGGGPFRTDDLKSAMQYV</sequence>
<feature type="region of interest" description="Disordered" evidence="5">
    <location>
        <begin position="311"/>
        <end position="330"/>
    </location>
</feature>
<dbReference type="Pfam" id="PF03619">
    <property type="entry name" value="Solute_trans_a"/>
    <property type="match status" value="1"/>
</dbReference>
<accession>A0A8K0SSE5</accession>
<evidence type="ECO:0000256" key="5">
    <source>
        <dbReference type="SAM" id="MobiDB-lite"/>
    </source>
</evidence>
<dbReference type="InterPro" id="IPR005178">
    <property type="entry name" value="Ostalpha/TMEM184C"/>
</dbReference>
<keyword evidence="2 6" id="KW-0812">Transmembrane</keyword>
<feature type="transmembrane region" description="Helical" evidence="6">
    <location>
        <begin position="239"/>
        <end position="260"/>
    </location>
</feature>
<dbReference type="Proteomes" id="UP000813444">
    <property type="component" value="Unassembled WGS sequence"/>
</dbReference>
<feature type="transmembrane region" description="Helical" evidence="6">
    <location>
        <begin position="280"/>
        <end position="300"/>
    </location>
</feature>
<evidence type="ECO:0000313" key="8">
    <source>
        <dbReference type="Proteomes" id="UP000813444"/>
    </source>
</evidence>
<dbReference type="OrthoDB" id="5348404at2759"/>
<evidence type="ECO:0000256" key="1">
    <source>
        <dbReference type="ARBA" id="ARBA00004141"/>
    </source>
</evidence>
<gene>
    <name evidence="7" type="ORF">B0I35DRAFT_513464</name>
</gene>
<dbReference type="PANTHER" id="PTHR23423">
    <property type="entry name" value="ORGANIC SOLUTE TRANSPORTER-RELATED"/>
    <property type="match status" value="1"/>
</dbReference>
<comment type="caution">
    <text evidence="7">The sequence shown here is derived from an EMBL/GenBank/DDBJ whole genome shotgun (WGS) entry which is preliminary data.</text>
</comment>
<feature type="transmembrane region" description="Helical" evidence="6">
    <location>
        <begin position="28"/>
        <end position="46"/>
    </location>
</feature>